<evidence type="ECO:0008006" key="4">
    <source>
        <dbReference type="Google" id="ProtNLM"/>
    </source>
</evidence>
<keyword evidence="1" id="KW-0472">Membrane</keyword>
<organism evidence="2 3">
    <name type="scientific">Candidatus Nealsonbacteria bacterium CG11_big_fil_rev_8_21_14_0_20_35_11</name>
    <dbReference type="NCBI Taxonomy" id="1974713"/>
    <lineage>
        <taxon>Bacteria</taxon>
        <taxon>Candidatus Nealsoniibacteriota</taxon>
    </lineage>
</organism>
<dbReference type="EMBL" id="PCWK01000018">
    <property type="protein sequence ID" value="PIR02688.1"/>
    <property type="molecule type" value="Genomic_DNA"/>
</dbReference>
<feature type="transmembrane region" description="Helical" evidence="1">
    <location>
        <begin position="56"/>
        <end position="76"/>
    </location>
</feature>
<evidence type="ECO:0000256" key="1">
    <source>
        <dbReference type="SAM" id="Phobius"/>
    </source>
</evidence>
<sequence length="110" mass="12667">MVPKVLKIFLILIIFYFLALIQISFLPFFTIFSKNIHLILILIIVINLIEKPKGKVGLYSAIFGGIFLDISSSYYFLGFNTAVFLAISIFLKLILLRYVKLPSFQKFPEI</sequence>
<comment type="caution">
    <text evidence="2">The sequence shown here is derived from an EMBL/GenBank/DDBJ whole genome shotgun (WGS) entry which is preliminary data.</text>
</comment>
<evidence type="ECO:0000313" key="3">
    <source>
        <dbReference type="Proteomes" id="UP000231139"/>
    </source>
</evidence>
<dbReference type="Proteomes" id="UP000231139">
    <property type="component" value="Unassembled WGS sequence"/>
</dbReference>
<feature type="transmembrane region" description="Helical" evidence="1">
    <location>
        <begin position="5"/>
        <end position="25"/>
    </location>
</feature>
<gene>
    <name evidence="2" type="ORF">COV62_00850</name>
</gene>
<feature type="transmembrane region" description="Helical" evidence="1">
    <location>
        <begin position="31"/>
        <end position="49"/>
    </location>
</feature>
<keyword evidence="1" id="KW-1133">Transmembrane helix</keyword>
<proteinExistence type="predicted"/>
<protein>
    <recommendedName>
        <fullName evidence="4">Rod shape-determining protein MreD</fullName>
    </recommendedName>
</protein>
<dbReference type="AlphaFoldDB" id="A0A2H0N1C2"/>
<evidence type="ECO:0000313" key="2">
    <source>
        <dbReference type="EMBL" id="PIR02688.1"/>
    </source>
</evidence>
<name>A0A2H0N1C2_9BACT</name>
<accession>A0A2H0N1C2</accession>
<reference evidence="2 3" key="1">
    <citation type="submission" date="2017-09" db="EMBL/GenBank/DDBJ databases">
        <title>Depth-based differentiation of microbial function through sediment-hosted aquifers and enrichment of novel symbionts in the deep terrestrial subsurface.</title>
        <authorList>
            <person name="Probst A.J."/>
            <person name="Ladd B."/>
            <person name="Jarett J.K."/>
            <person name="Geller-Mcgrath D.E."/>
            <person name="Sieber C.M."/>
            <person name="Emerson J.B."/>
            <person name="Anantharaman K."/>
            <person name="Thomas B.C."/>
            <person name="Malmstrom R."/>
            <person name="Stieglmeier M."/>
            <person name="Klingl A."/>
            <person name="Woyke T."/>
            <person name="Ryan C.M."/>
            <person name="Banfield J.F."/>
        </authorList>
    </citation>
    <scope>NUCLEOTIDE SEQUENCE [LARGE SCALE GENOMIC DNA]</scope>
    <source>
        <strain evidence="2">CG11_big_fil_rev_8_21_14_0_20_35_11</strain>
    </source>
</reference>
<keyword evidence="1" id="KW-0812">Transmembrane</keyword>
<feature type="transmembrane region" description="Helical" evidence="1">
    <location>
        <begin position="82"/>
        <end position="99"/>
    </location>
</feature>